<dbReference type="STRING" id="1579979.WM2015_833"/>
<protein>
    <recommendedName>
        <fullName evidence="1">DUF11 domain-containing protein</fullName>
    </recommendedName>
</protein>
<evidence type="ECO:0000259" key="1">
    <source>
        <dbReference type="Pfam" id="PF01345"/>
    </source>
</evidence>
<organism evidence="2 3">
    <name type="scientific">Wenzhouxiangella marina</name>
    <dbReference type="NCBI Taxonomy" id="1579979"/>
    <lineage>
        <taxon>Bacteria</taxon>
        <taxon>Pseudomonadati</taxon>
        <taxon>Pseudomonadota</taxon>
        <taxon>Gammaproteobacteria</taxon>
        <taxon>Chromatiales</taxon>
        <taxon>Wenzhouxiangellaceae</taxon>
        <taxon>Wenzhouxiangella</taxon>
    </lineage>
</organism>
<dbReference type="AlphaFoldDB" id="A0A0K0XU45"/>
<dbReference type="Pfam" id="PF01345">
    <property type="entry name" value="DUF11"/>
    <property type="match status" value="2"/>
</dbReference>
<dbReference type="InterPro" id="IPR012334">
    <property type="entry name" value="Pectin_lyas_fold"/>
</dbReference>
<evidence type="ECO:0000313" key="2">
    <source>
        <dbReference type="EMBL" id="AKS41214.1"/>
    </source>
</evidence>
<dbReference type="EMBL" id="CP012154">
    <property type="protein sequence ID" value="AKS41214.1"/>
    <property type="molecule type" value="Genomic_DNA"/>
</dbReference>
<keyword evidence="3" id="KW-1185">Reference proteome</keyword>
<accession>A0A0K0XU45</accession>
<gene>
    <name evidence="2" type="ORF">WM2015_833</name>
</gene>
<feature type="domain" description="DUF11" evidence="1">
    <location>
        <begin position="525"/>
        <end position="629"/>
    </location>
</feature>
<dbReference type="InterPro" id="IPR001434">
    <property type="entry name" value="OmcB-like_DUF11"/>
</dbReference>
<proteinExistence type="predicted"/>
<dbReference type="InterPro" id="IPR011050">
    <property type="entry name" value="Pectin_lyase_fold/virulence"/>
</dbReference>
<dbReference type="OrthoDB" id="9764271at2"/>
<dbReference type="Proteomes" id="UP000066624">
    <property type="component" value="Chromosome"/>
</dbReference>
<feature type="domain" description="DUF11" evidence="1">
    <location>
        <begin position="774"/>
        <end position="869"/>
    </location>
</feature>
<dbReference type="KEGG" id="wma:WM2015_833"/>
<dbReference type="NCBIfam" id="NF041518">
    <property type="entry name" value="choice_anch_Q"/>
    <property type="match status" value="1"/>
</dbReference>
<dbReference type="Gene3D" id="2.160.20.10">
    <property type="entry name" value="Single-stranded right-handed beta-helix, Pectin lyase-like"/>
    <property type="match status" value="1"/>
</dbReference>
<dbReference type="PATRIC" id="fig|1579979.3.peg.851"/>
<evidence type="ECO:0000313" key="3">
    <source>
        <dbReference type="Proteomes" id="UP000066624"/>
    </source>
</evidence>
<name>A0A0K0XU45_9GAMM</name>
<dbReference type="RefSeq" id="WP_049724867.1">
    <property type="nucleotide sequence ID" value="NZ_CP012154.1"/>
</dbReference>
<reference evidence="2 3" key="1">
    <citation type="submission" date="2015-07" db="EMBL/GenBank/DDBJ databases">
        <authorList>
            <person name="Noorani M."/>
        </authorList>
    </citation>
    <scope>NUCLEOTIDE SEQUENCE [LARGE SCALE GENOMIC DNA]</scope>
    <source>
        <strain evidence="2 3">KCTC 42284</strain>
    </source>
</reference>
<dbReference type="SUPFAM" id="SSF51126">
    <property type="entry name" value="Pectin lyase-like"/>
    <property type="match status" value="1"/>
</dbReference>
<dbReference type="InterPro" id="IPR059226">
    <property type="entry name" value="Choice_anch_Q_dom"/>
</dbReference>
<sequence>MIQHRLLICLFSLNLLMPTITRAAIIDIGPNGCSLADAIRSANLDSAIGQCSAGAGTDQIVAPDGWEITLSSELPTIESDLTLRTQTAAGHLRISGDFSVPILKIHGSGTAVNIHRVEFFGGKRDGVGNPGGAALSIRDATVSIVDSEFRANTASLSDGGAINIRDGVLLMTRTVISNNWTRRTGLTPKRGGGIYAEDSVLDLEEVFFDQNFSLLFNPEEAGTTLSDGLFMNGGSLVLRKSEVYESYYGIRAINAADVLIENTTFEDAESGYVDIPKLEYEGPGVLVLNHVTMSAEMRVVNAILEASNSIFAQCVTTGTTWTVDTANKYFNFDCNGPRDWPGVIALADNGGFTRTRASTLNSSVVDAGDPAYCLAEDQRGEPRGAQCDIGAYELTSFADVGVSLVIEPAGPWVDGQAVRAMVEVSNAGPGNANAVSLSAATQQFFVQGVDASFCSSLPCLINQIPAGETVRVPIDAVLGSFQSAGFDVDVAASRTGASYYQDPDESDPGGNNRASASGAIDPGADLSLQLDLLTPPPYFVGQTVVYRAVIANGGGQAASPVELELFPAGGTIEAFAGCSSVNGPLCTLGQLNDGQTAQIDLDFKVNAAAFVLDGEVSAPQLDIAPADNLDDQGNQGAVSEADVSVELELAQSAPYYSDQFLVFTARIRTGNAPASNVRFWSEMPGAVGGFFDAPFCTGGSPCVIPSMAANEELVATIAVFAPVAPDDGSVPSWAHRIYAEPGQVDSNPANNEAIIQQNYQAATNLVVDVELLSQPPFAAGDVVDYEIELINGGVNRARDVVLTVDADNLELEFLSGNQCQAVDCELATMDFAQRERILLQYRVVDPGDFNLGASITGADYDPALSNNSDPLNGATAVAPLTDSLFSDRFRP</sequence>